<dbReference type="AlphaFoldDB" id="A0A9D2IUY7"/>
<sequence length="230" mass="25684">MEELVNFFTKGEVVSTVLAVVIVILTSIIKIPIKKLAQNRALPAKVTRFIPLIPIILGGVLSALVTWVKSGTLGDEFYELWLCATGSSIALYSIYANFRDSGNVDFIDLLKQGIYTLLCNKLSGGKQTELKALAETIADRLTLSKSGASGDFYAEMQELLKDYLGSEEIGEVSKQVESIWTELHGETQHNEEVEKIACTATEKYEYEIRKSRTATQTYTKEQREEKQDET</sequence>
<dbReference type="Proteomes" id="UP000824044">
    <property type="component" value="Unassembled WGS sequence"/>
</dbReference>
<accession>A0A9D2IUY7</accession>
<protein>
    <submittedName>
        <fullName evidence="3">Uncharacterized protein</fullName>
    </submittedName>
</protein>
<feature type="transmembrane region" description="Helical" evidence="2">
    <location>
        <begin position="12"/>
        <end position="29"/>
    </location>
</feature>
<comment type="caution">
    <text evidence="3">The sequence shown here is derived from an EMBL/GenBank/DDBJ whole genome shotgun (WGS) entry which is preliminary data.</text>
</comment>
<reference evidence="3" key="1">
    <citation type="journal article" date="2021" name="PeerJ">
        <title>Extensive microbial diversity within the chicken gut microbiome revealed by metagenomics and culture.</title>
        <authorList>
            <person name="Gilroy R."/>
            <person name="Ravi A."/>
            <person name="Getino M."/>
            <person name="Pursley I."/>
            <person name="Horton D.L."/>
            <person name="Alikhan N.F."/>
            <person name="Baker D."/>
            <person name="Gharbi K."/>
            <person name="Hall N."/>
            <person name="Watson M."/>
            <person name="Adriaenssens E.M."/>
            <person name="Foster-Nyarko E."/>
            <person name="Jarju S."/>
            <person name="Secka A."/>
            <person name="Antonio M."/>
            <person name="Oren A."/>
            <person name="Chaudhuri R.R."/>
            <person name="La Ragione R."/>
            <person name="Hildebrand F."/>
            <person name="Pallen M.J."/>
        </authorList>
    </citation>
    <scope>NUCLEOTIDE SEQUENCE</scope>
    <source>
        <strain evidence="3">CHK33-5263</strain>
    </source>
</reference>
<feature type="compositionally biased region" description="Basic and acidic residues" evidence="1">
    <location>
        <begin position="220"/>
        <end position="230"/>
    </location>
</feature>
<feature type="transmembrane region" description="Helical" evidence="2">
    <location>
        <begin position="80"/>
        <end position="98"/>
    </location>
</feature>
<feature type="transmembrane region" description="Helical" evidence="2">
    <location>
        <begin position="49"/>
        <end position="68"/>
    </location>
</feature>
<organism evidence="3 4">
    <name type="scientific">Candidatus Gallimonas intestinigallinarum</name>
    <dbReference type="NCBI Taxonomy" id="2838604"/>
    <lineage>
        <taxon>Bacteria</taxon>
        <taxon>Bacillati</taxon>
        <taxon>Bacillota</taxon>
        <taxon>Clostridia</taxon>
        <taxon>Candidatus Gallimonas</taxon>
    </lineage>
</organism>
<keyword evidence="2" id="KW-1133">Transmembrane helix</keyword>
<evidence type="ECO:0000313" key="4">
    <source>
        <dbReference type="Proteomes" id="UP000824044"/>
    </source>
</evidence>
<evidence type="ECO:0000256" key="2">
    <source>
        <dbReference type="SAM" id="Phobius"/>
    </source>
</evidence>
<reference evidence="3" key="2">
    <citation type="submission" date="2021-04" db="EMBL/GenBank/DDBJ databases">
        <authorList>
            <person name="Gilroy R."/>
        </authorList>
    </citation>
    <scope>NUCLEOTIDE SEQUENCE</scope>
    <source>
        <strain evidence="3">CHK33-5263</strain>
    </source>
</reference>
<name>A0A9D2IUY7_9FIRM</name>
<keyword evidence="2" id="KW-0812">Transmembrane</keyword>
<gene>
    <name evidence="3" type="ORF">H9812_03025</name>
</gene>
<evidence type="ECO:0000256" key="1">
    <source>
        <dbReference type="SAM" id="MobiDB-lite"/>
    </source>
</evidence>
<evidence type="ECO:0000313" key="3">
    <source>
        <dbReference type="EMBL" id="HIZ24433.1"/>
    </source>
</evidence>
<dbReference type="EMBL" id="DXBS01000060">
    <property type="protein sequence ID" value="HIZ24433.1"/>
    <property type="molecule type" value="Genomic_DNA"/>
</dbReference>
<proteinExistence type="predicted"/>
<feature type="region of interest" description="Disordered" evidence="1">
    <location>
        <begin position="211"/>
        <end position="230"/>
    </location>
</feature>
<keyword evidence="2" id="KW-0472">Membrane</keyword>